<dbReference type="VEuPathDB" id="FungiDB:VP01_2770g2"/>
<evidence type="ECO:0000313" key="1">
    <source>
        <dbReference type="EMBL" id="KNZ55079.1"/>
    </source>
</evidence>
<accession>A0A0L6V2T0</accession>
<keyword evidence="2" id="KW-1185">Reference proteome</keyword>
<gene>
    <name evidence="1" type="ORF">VP01_2770g2</name>
</gene>
<organism evidence="1 2">
    <name type="scientific">Puccinia sorghi</name>
    <dbReference type="NCBI Taxonomy" id="27349"/>
    <lineage>
        <taxon>Eukaryota</taxon>
        <taxon>Fungi</taxon>
        <taxon>Dikarya</taxon>
        <taxon>Basidiomycota</taxon>
        <taxon>Pucciniomycotina</taxon>
        <taxon>Pucciniomycetes</taxon>
        <taxon>Pucciniales</taxon>
        <taxon>Pucciniaceae</taxon>
        <taxon>Puccinia</taxon>
    </lineage>
</organism>
<sequence length="164" mass="19048">MSPRLLDISSDLAKDSPLFLEIKLKELFNSFLAELSQKFENLPGSLIENCVLSFSSRMTESMYNLNHTEVFPILFNKIMAHPNNSEKGVPSLNLKGINQSQLMHHLLDKLDSLQDKLHINDSQVKKTPKITEKMNDLILNENNRFEQWKRRLSDTWSYMNDKVP</sequence>
<proteinExistence type="predicted"/>
<evidence type="ECO:0000313" key="2">
    <source>
        <dbReference type="Proteomes" id="UP000037035"/>
    </source>
</evidence>
<dbReference type="OrthoDB" id="10680231at2759"/>
<dbReference type="Proteomes" id="UP000037035">
    <property type="component" value="Unassembled WGS sequence"/>
</dbReference>
<comment type="caution">
    <text evidence="1">The sequence shown here is derived from an EMBL/GenBank/DDBJ whole genome shotgun (WGS) entry which is preliminary data.</text>
</comment>
<dbReference type="EMBL" id="LAVV01007691">
    <property type="protein sequence ID" value="KNZ55079.1"/>
    <property type="molecule type" value="Genomic_DNA"/>
</dbReference>
<protein>
    <submittedName>
        <fullName evidence="1">Uncharacterized protein</fullName>
    </submittedName>
</protein>
<name>A0A0L6V2T0_9BASI</name>
<dbReference type="AlphaFoldDB" id="A0A0L6V2T0"/>
<reference evidence="1 2" key="1">
    <citation type="submission" date="2015-08" db="EMBL/GenBank/DDBJ databases">
        <title>Next Generation Sequencing and Analysis of the Genome of Puccinia sorghi L Schw, the Causal Agent of Maize Common Rust.</title>
        <authorList>
            <person name="Rochi L."/>
            <person name="Burguener G."/>
            <person name="Darino M."/>
            <person name="Turjanski A."/>
            <person name="Kreff E."/>
            <person name="Dieguez M.J."/>
            <person name="Sacco F."/>
        </authorList>
    </citation>
    <scope>NUCLEOTIDE SEQUENCE [LARGE SCALE GENOMIC DNA]</scope>
    <source>
        <strain evidence="1 2">RO10H11247</strain>
    </source>
</reference>